<organism evidence="1 2">
    <name type="scientific">Pocillopora meandrina</name>
    <dbReference type="NCBI Taxonomy" id="46732"/>
    <lineage>
        <taxon>Eukaryota</taxon>
        <taxon>Metazoa</taxon>
        <taxon>Cnidaria</taxon>
        <taxon>Anthozoa</taxon>
        <taxon>Hexacorallia</taxon>
        <taxon>Scleractinia</taxon>
        <taxon>Astrocoeniina</taxon>
        <taxon>Pocilloporidae</taxon>
        <taxon>Pocillopora</taxon>
    </lineage>
</organism>
<dbReference type="InterPro" id="IPR027417">
    <property type="entry name" value="P-loop_NTPase"/>
</dbReference>
<sequence>MLRKWKESRGSGASYQSLAEGLDNEVFKRHDLVERYCNDKVAEIAQDGIARLAIGLKDDTNLQEGFKNYLRRTKSVWLLIVDNLTVSDQMREFWPSPGQESSWGEGTVLVTTQDSELAPRSHAHARVISLDSGMEEEDAMELLRVISKMDVDEDAKKVASDLGYFPLSLACAAVYVRQMSMDRPVSKFSWKNYLSNLQEYFAYLDHSDFTHHNPCYPQSKIPAVEFAAIRMAENSEVLRAAFVSFRTAPYDPFRWTLCLITSCARLKPVVTSTSECLTTSS</sequence>
<reference evidence="1 2" key="1">
    <citation type="submission" date="2022-05" db="EMBL/GenBank/DDBJ databases">
        <authorList>
            <consortium name="Genoscope - CEA"/>
            <person name="William W."/>
        </authorList>
    </citation>
    <scope>NUCLEOTIDE SEQUENCE [LARGE SCALE GENOMIC DNA]</scope>
</reference>
<proteinExistence type="predicted"/>
<gene>
    <name evidence="1" type="ORF">PMEA_00013978</name>
</gene>
<accession>A0AAU9WYS7</accession>
<dbReference type="Gene3D" id="3.40.50.300">
    <property type="entry name" value="P-loop containing nucleotide triphosphate hydrolases"/>
    <property type="match status" value="1"/>
</dbReference>
<protein>
    <recommendedName>
        <fullName evidence="3">NB-ARC domain-containing protein</fullName>
    </recommendedName>
</protein>
<evidence type="ECO:0000313" key="1">
    <source>
        <dbReference type="EMBL" id="CAH3129488.1"/>
    </source>
</evidence>
<dbReference type="EMBL" id="CALNXJ010000024">
    <property type="protein sequence ID" value="CAH3129488.1"/>
    <property type="molecule type" value="Genomic_DNA"/>
</dbReference>
<keyword evidence="2" id="KW-1185">Reference proteome</keyword>
<dbReference type="SUPFAM" id="SSF52540">
    <property type="entry name" value="P-loop containing nucleoside triphosphate hydrolases"/>
    <property type="match status" value="1"/>
</dbReference>
<evidence type="ECO:0008006" key="3">
    <source>
        <dbReference type="Google" id="ProtNLM"/>
    </source>
</evidence>
<dbReference type="AlphaFoldDB" id="A0AAU9WYS7"/>
<evidence type="ECO:0000313" key="2">
    <source>
        <dbReference type="Proteomes" id="UP001159428"/>
    </source>
</evidence>
<dbReference type="Proteomes" id="UP001159428">
    <property type="component" value="Unassembled WGS sequence"/>
</dbReference>
<comment type="caution">
    <text evidence="1">The sequence shown here is derived from an EMBL/GenBank/DDBJ whole genome shotgun (WGS) entry which is preliminary data.</text>
</comment>
<name>A0AAU9WYS7_9CNID</name>